<dbReference type="InterPro" id="IPR001185">
    <property type="entry name" value="MS_channel"/>
</dbReference>
<dbReference type="PANTHER" id="PTHR30266">
    <property type="entry name" value="MECHANOSENSITIVE CHANNEL MSCL"/>
    <property type="match status" value="1"/>
</dbReference>
<dbReference type="NCBIfam" id="TIGR00220">
    <property type="entry name" value="mscL"/>
    <property type="match status" value="1"/>
</dbReference>
<dbReference type="GO" id="GO:0008381">
    <property type="term" value="F:mechanosensitive monoatomic ion channel activity"/>
    <property type="evidence" value="ECO:0007669"/>
    <property type="project" value="UniProtKB-UniRule"/>
</dbReference>
<reference evidence="10 11" key="1">
    <citation type="submission" date="2016-10" db="EMBL/GenBank/DDBJ databases">
        <authorList>
            <person name="de Groot N.N."/>
        </authorList>
    </citation>
    <scope>NUCLEOTIDE SEQUENCE [LARGE SCALE GENOMIC DNA]</scope>
    <source>
        <strain evidence="10 11">CGMCC 1.10267</strain>
    </source>
</reference>
<dbReference type="PANTHER" id="PTHR30266:SF2">
    <property type="entry name" value="LARGE-CONDUCTANCE MECHANOSENSITIVE CHANNEL"/>
    <property type="match status" value="1"/>
</dbReference>
<evidence type="ECO:0000256" key="7">
    <source>
        <dbReference type="ARBA" id="ARBA00023136"/>
    </source>
</evidence>
<dbReference type="Pfam" id="PF01741">
    <property type="entry name" value="MscL"/>
    <property type="match status" value="1"/>
</dbReference>
<proteinExistence type="inferred from homology"/>
<dbReference type="OrthoDB" id="9810350at2"/>
<evidence type="ECO:0000313" key="11">
    <source>
        <dbReference type="Proteomes" id="UP000199495"/>
    </source>
</evidence>
<gene>
    <name evidence="9" type="primary">mscL</name>
    <name evidence="10" type="ORF">SAMN04487974_11248</name>
</gene>
<keyword evidence="5 9" id="KW-1133">Transmembrane helix</keyword>
<evidence type="ECO:0000256" key="4">
    <source>
        <dbReference type="ARBA" id="ARBA00022692"/>
    </source>
</evidence>
<accession>A0A1G7Y4P4</accession>
<protein>
    <recommendedName>
        <fullName evidence="9">Large-conductance mechanosensitive channel</fullName>
    </recommendedName>
</protein>
<comment type="subcellular location">
    <subcellularLocation>
        <location evidence="9">Cell inner membrane</location>
        <topology evidence="9">Multi-pass membrane protein</topology>
    </subcellularLocation>
    <subcellularLocation>
        <location evidence="1">Membrane</location>
        <topology evidence="1">Multi-pass membrane protein</topology>
    </subcellularLocation>
</comment>
<evidence type="ECO:0000256" key="1">
    <source>
        <dbReference type="ARBA" id="ARBA00004141"/>
    </source>
</evidence>
<keyword evidence="7 9" id="KW-0472">Membrane</keyword>
<evidence type="ECO:0000313" key="10">
    <source>
        <dbReference type="EMBL" id="SDG91349.1"/>
    </source>
</evidence>
<dbReference type="HAMAP" id="MF_00115">
    <property type="entry name" value="MscL"/>
    <property type="match status" value="1"/>
</dbReference>
<dbReference type="SUPFAM" id="SSF81330">
    <property type="entry name" value="Gated mechanosensitive channel"/>
    <property type="match status" value="1"/>
</dbReference>
<keyword evidence="6 9" id="KW-0406">Ion transport</keyword>
<dbReference type="GO" id="GO:0005886">
    <property type="term" value="C:plasma membrane"/>
    <property type="evidence" value="ECO:0007669"/>
    <property type="project" value="UniProtKB-SubCell"/>
</dbReference>
<dbReference type="InterPro" id="IPR037673">
    <property type="entry name" value="MSC/AndL"/>
</dbReference>
<dbReference type="NCBIfam" id="NF001843">
    <property type="entry name" value="PRK00567.1-4"/>
    <property type="match status" value="1"/>
</dbReference>
<evidence type="ECO:0000256" key="9">
    <source>
        <dbReference type="HAMAP-Rule" id="MF_00115"/>
    </source>
</evidence>
<evidence type="ECO:0000256" key="5">
    <source>
        <dbReference type="ARBA" id="ARBA00022989"/>
    </source>
</evidence>
<feature type="transmembrane region" description="Helical" evidence="9">
    <location>
        <begin position="12"/>
        <end position="33"/>
    </location>
</feature>
<dbReference type="PRINTS" id="PR01264">
    <property type="entry name" value="MECHCHANNEL"/>
</dbReference>
<dbReference type="InterPro" id="IPR036019">
    <property type="entry name" value="MscL_channel"/>
</dbReference>
<keyword evidence="11" id="KW-1185">Reference proteome</keyword>
<keyword evidence="8 9" id="KW-0407">Ion channel</keyword>
<feature type="transmembrane region" description="Helical" evidence="9">
    <location>
        <begin position="40"/>
        <end position="61"/>
    </location>
</feature>
<keyword evidence="4 9" id="KW-0812">Transmembrane</keyword>
<evidence type="ECO:0000256" key="2">
    <source>
        <dbReference type="ARBA" id="ARBA00022448"/>
    </source>
</evidence>
<dbReference type="Gene3D" id="1.10.1200.120">
    <property type="entry name" value="Large-conductance mechanosensitive channel, MscL, domain 1"/>
    <property type="match status" value="1"/>
</dbReference>
<organism evidence="10 11">
    <name type="scientific">Pelagibacterium luteolum</name>
    <dbReference type="NCBI Taxonomy" id="440168"/>
    <lineage>
        <taxon>Bacteria</taxon>
        <taxon>Pseudomonadati</taxon>
        <taxon>Pseudomonadota</taxon>
        <taxon>Alphaproteobacteria</taxon>
        <taxon>Hyphomicrobiales</taxon>
        <taxon>Devosiaceae</taxon>
        <taxon>Pelagibacterium</taxon>
    </lineage>
</organism>
<dbReference type="Proteomes" id="UP000199495">
    <property type="component" value="Unassembled WGS sequence"/>
</dbReference>
<feature type="transmembrane region" description="Helical" evidence="9">
    <location>
        <begin position="81"/>
        <end position="106"/>
    </location>
</feature>
<evidence type="ECO:0000256" key="8">
    <source>
        <dbReference type="ARBA" id="ARBA00023303"/>
    </source>
</evidence>
<dbReference type="NCBIfam" id="NF010557">
    <property type="entry name" value="PRK13952.1"/>
    <property type="match status" value="1"/>
</dbReference>
<comment type="function">
    <text evidence="9">Channel that opens in response to stretch forces in the membrane lipid bilayer. May participate in the regulation of osmotic pressure changes within the cell.</text>
</comment>
<dbReference type="STRING" id="440168.SAMN04487974_11248"/>
<dbReference type="AlphaFoldDB" id="A0A1G7Y4P4"/>
<comment type="subunit">
    <text evidence="9">Homopentamer.</text>
</comment>
<name>A0A1G7Y4P4_9HYPH</name>
<evidence type="ECO:0000256" key="6">
    <source>
        <dbReference type="ARBA" id="ARBA00023065"/>
    </source>
</evidence>
<keyword evidence="9" id="KW-0997">Cell inner membrane</keyword>
<dbReference type="EMBL" id="FNCS01000012">
    <property type="protein sequence ID" value="SDG91349.1"/>
    <property type="molecule type" value="Genomic_DNA"/>
</dbReference>
<dbReference type="RefSeq" id="WP_090597654.1">
    <property type="nucleotide sequence ID" value="NZ_FNCS01000012.1"/>
</dbReference>
<sequence length="148" mass="16007">MSLLKEFKEFAIKGNMVELAIGIVIGTAFTAIVNSIVNDIFMPLVGLILGGVDFSNLFIVLSNPNDVAVPSLAVAQELGIATLNIGLFINATVRFTVIAIVLFMLVKLINRLRREKAAEPAPEVPPAPSREEALLTEIRDALRARPLN</sequence>
<evidence type="ECO:0000256" key="3">
    <source>
        <dbReference type="ARBA" id="ARBA00022475"/>
    </source>
</evidence>
<keyword evidence="3 9" id="KW-1003">Cell membrane</keyword>
<keyword evidence="2 9" id="KW-0813">Transport</keyword>
<comment type="similarity">
    <text evidence="9">Belongs to the MscL family.</text>
</comment>